<sequence>MEITGTGIEDIVLIRDAVKHTRLDIEDFLENGALAETEPEYQNELEFYRELRDKHDRLADLEIELNKIVKHGNVKETSAADQGSSEQPHQ</sequence>
<dbReference type="AlphaFoldDB" id="A0A940DPU2"/>
<proteinExistence type="predicted"/>
<comment type="caution">
    <text evidence="1">The sequence shown here is derived from an EMBL/GenBank/DDBJ whole genome shotgun (WGS) entry which is preliminary data.</text>
</comment>
<evidence type="ECO:0000313" key="1">
    <source>
        <dbReference type="EMBL" id="MBO8482625.1"/>
    </source>
</evidence>
<dbReference type="EMBL" id="JADILV010000005">
    <property type="protein sequence ID" value="MBO8482625.1"/>
    <property type="molecule type" value="Genomic_DNA"/>
</dbReference>
<evidence type="ECO:0000313" key="2">
    <source>
        <dbReference type="Proteomes" id="UP000725002"/>
    </source>
</evidence>
<name>A0A940DPU2_9BACT</name>
<accession>A0A940DPU2</accession>
<gene>
    <name evidence="1" type="ORF">IAB75_00675</name>
</gene>
<organism evidence="1 2">
    <name type="scientific">Candidatus Cryptobacteroides avicola</name>
    <dbReference type="NCBI Taxonomy" id="2840757"/>
    <lineage>
        <taxon>Bacteria</taxon>
        <taxon>Pseudomonadati</taxon>
        <taxon>Bacteroidota</taxon>
        <taxon>Bacteroidia</taxon>
        <taxon>Bacteroidales</taxon>
        <taxon>Candidatus Cryptobacteroides</taxon>
    </lineage>
</organism>
<reference evidence="1" key="1">
    <citation type="submission" date="2020-10" db="EMBL/GenBank/DDBJ databases">
        <authorList>
            <person name="Gilroy R."/>
        </authorList>
    </citation>
    <scope>NUCLEOTIDE SEQUENCE</scope>
    <source>
        <strain evidence="1">G3-8215</strain>
    </source>
</reference>
<dbReference type="Proteomes" id="UP000725002">
    <property type="component" value="Unassembled WGS sequence"/>
</dbReference>
<reference evidence="1" key="2">
    <citation type="journal article" date="2021" name="PeerJ">
        <title>Extensive microbial diversity within the chicken gut microbiome revealed by metagenomics and culture.</title>
        <authorList>
            <person name="Gilroy R."/>
            <person name="Ravi A."/>
            <person name="Getino M."/>
            <person name="Pursley I."/>
            <person name="Horton D.L."/>
            <person name="Alikhan N.F."/>
            <person name="Baker D."/>
            <person name="Gharbi K."/>
            <person name="Hall N."/>
            <person name="Watson M."/>
            <person name="Adriaenssens E.M."/>
            <person name="Foster-Nyarko E."/>
            <person name="Jarju S."/>
            <person name="Secka A."/>
            <person name="Antonio M."/>
            <person name="Oren A."/>
            <person name="Chaudhuri R.R."/>
            <person name="La Ragione R."/>
            <person name="Hildebrand F."/>
            <person name="Pallen M.J."/>
        </authorList>
    </citation>
    <scope>NUCLEOTIDE SEQUENCE</scope>
    <source>
        <strain evidence="1">G3-8215</strain>
    </source>
</reference>
<protein>
    <submittedName>
        <fullName evidence="1">Uncharacterized protein</fullName>
    </submittedName>
</protein>